<proteinExistence type="predicted"/>
<name>A0ABW5WZC4_9STAP</name>
<organism evidence="1 2">
    <name type="scientific">Corticicoccus populi</name>
    <dbReference type="NCBI Taxonomy" id="1812821"/>
    <lineage>
        <taxon>Bacteria</taxon>
        <taxon>Bacillati</taxon>
        <taxon>Bacillota</taxon>
        <taxon>Bacilli</taxon>
        <taxon>Bacillales</taxon>
        <taxon>Staphylococcaceae</taxon>
        <taxon>Corticicoccus</taxon>
    </lineage>
</organism>
<gene>
    <name evidence="1" type="ORF">ACFSX4_09815</name>
</gene>
<reference evidence="2" key="1">
    <citation type="journal article" date="2019" name="Int. J. Syst. Evol. Microbiol.">
        <title>The Global Catalogue of Microorganisms (GCM) 10K type strain sequencing project: providing services to taxonomists for standard genome sequencing and annotation.</title>
        <authorList>
            <consortium name="The Broad Institute Genomics Platform"/>
            <consortium name="The Broad Institute Genome Sequencing Center for Infectious Disease"/>
            <person name="Wu L."/>
            <person name="Ma J."/>
        </authorList>
    </citation>
    <scope>NUCLEOTIDE SEQUENCE [LARGE SCALE GENOMIC DNA]</scope>
    <source>
        <strain evidence="2">KCTC 33575</strain>
    </source>
</reference>
<protein>
    <submittedName>
        <fullName evidence="1">Uncharacterized protein</fullName>
    </submittedName>
</protein>
<evidence type="ECO:0000313" key="1">
    <source>
        <dbReference type="EMBL" id="MFD2830754.1"/>
    </source>
</evidence>
<dbReference type="EMBL" id="JBHUOQ010000004">
    <property type="protein sequence ID" value="MFD2830754.1"/>
    <property type="molecule type" value="Genomic_DNA"/>
</dbReference>
<evidence type="ECO:0000313" key="2">
    <source>
        <dbReference type="Proteomes" id="UP001597519"/>
    </source>
</evidence>
<comment type="caution">
    <text evidence="1">The sequence shown here is derived from an EMBL/GenBank/DDBJ whole genome shotgun (WGS) entry which is preliminary data.</text>
</comment>
<keyword evidence="2" id="KW-1185">Reference proteome</keyword>
<dbReference type="RefSeq" id="WP_377774097.1">
    <property type="nucleotide sequence ID" value="NZ_JBHUOQ010000004.1"/>
</dbReference>
<sequence length="120" mass="14046">MYTSQKTLYRIEEDVTKLSLSYPELYEHIKHVTSLTRQMQVPYMYLADLITDDSKEPKPKFIRPSVLNVLISEVKQLKERPYFNAFLKLIQNNRYKDAPEIFLLILGAKPEALANNAIIK</sequence>
<dbReference type="Proteomes" id="UP001597519">
    <property type="component" value="Unassembled WGS sequence"/>
</dbReference>
<accession>A0ABW5WZC4</accession>